<accession>F2AYK2</accession>
<dbReference type="Proteomes" id="UP000006222">
    <property type="component" value="Unassembled WGS sequence"/>
</dbReference>
<protein>
    <submittedName>
        <fullName evidence="1">Uncharacterized protein</fullName>
    </submittedName>
</protein>
<reference evidence="1 2" key="1">
    <citation type="journal article" date="2013" name="Mar. Genomics">
        <title>Expression of sulfatases in Rhodopirellula baltica and the diversity of sulfatases in the genus Rhodopirellula.</title>
        <authorList>
            <person name="Wegner C.E."/>
            <person name="Richter-Heitmann T."/>
            <person name="Klindworth A."/>
            <person name="Klockow C."/>
            <person name="Richter M."/>
            <person name="Achstetter T."/>
            <person name="Glockner F.O."/>
            <person name="Harder J."/>
        </authorList>
    </citation>
    <scope>NUCLEOTIDE SEQUENCE [LARGE SCALE GENOMIC DNA]</scope>
    <source>
        <strain evidence="1 2">WH47</strain>
    </source>
</reference>
<comment type="caution">
    <text evidence="1">The sequence shown here is derived from an EMBL/GenBank/DDBJ whole genome shotgun (WGS) entry which is preliminary data.</text>
</comment>
<gene>
    <name evidence="1" type="ORF">RBWH47_01465</name>
</gene>
<sequence>MKTLQPRVANVAGYEIAKPYHRSLPLAAILKFVGLEITTLNKR</sequence>
<dbReference type="AlphaFoldDB" id="F2AYK2"/>
<name>F2AYK2_RHOBT</name>
<dbReference type="EMBL" id="AFAR01000242">
    <property type="protein sequence ID" value="EGF25257.1"/>
    <property type="molecule type" value="Genomic_DNA"/>
</dbReference>
<evidence type="ECO:0000313" key="2">
    <source>
        <dbReference type="Proteomes" id="UP000006222"/>
    </source>
</evidence>
<dbReference type="PATRIC" id="fig|991778.3.peg.5090"/>
<proteinExistence type="predicted"/>
<organism evidence="1 2">
    <name type="scientific">Rhodopirellula baltica WH47</name>
    <dbReference type="NCBI Taxonomy" id="991778"/>
    <lineage>
        <taxon>Bacteria</taxon>
        <taxon>Pseudomonadati</taxon>
        <taxon>Planctomycetota</taxon>
        <taxon>Planctomycetia</taxon>
        <taxon>Pirellulales</taxon>
        <taxon>Pirellulaceae</taxon>
        <taxon>Rhodopirellula</taxon>
    </lineage>
</organism>
<evidence type="ECO:0000313" key="1">
    <source>
        <dbReference type="EMBL" id="EGF25257.1"/>
    </source>
</evidence>